<dbReference type="NCBIfam" id="NF041646">
    <property type="entry name" value="VC0807_fam"/>
    <property type="match status" value="1"/>
</dbReference>
<keyword evidence="3" id="KW-1185">Reference proteome</keyword>
<comment type="caution">
    <text evidence="2">The sequence shown here is derived from an EMBL/GenBank/DDBJ whole genome shotgun (WGS) entry which is preliminary data.</text>
</comment>
<feature type="transmembrane region" description="Helical" evidence="1">
    <location>
        <begin position="182"/>
        <end position="202"/>
    </location>
</feature>
<feature type="transmembrane region" description="Helical" evidence="1">
    <location>
        <begin position="40"/>
        <end position="60"/>
    </location>
</feature>
<organism evidence="2 3">
    <name type="scientific">Ectobacillus funiculus</name>
    <dbReference type="NCBI Taxonomy" id="137993"/>
    <lineage>
        <taxon>Bacteria</taxon>
        <taxon>Bacillati</taxon>
        <taxon>Bacillota</taxon>
        <taxon>Bacilli</taxon>
        <taxon>Bacillales</taxon>
        <taxon>Bacillaceae</taxon>
        <taxon>Ectobacillus</taxon>
    </lineage>
</organism>
<keyword evidence="1" id="KW-0812">Transmembrane</keyword>
<protein>
    <submittedName>
        <fullName evidence="2">VC0807 family protein</fullName>
    </submittedName>
</protein>
<feature type="transmembrane region" description="Helical" evidence="1">
    <location>
        <begin position="144"/>
        <end position="162"/>
    </location>
</feature>
<proteinExistence type="predicted"/>
<feature type="transmembrane region" description="Helical" evidence="1">
    <location>
        <begin position="100"/>
        <end position="123"/>
    </location>
</feature>
<dbReference type="RefSeq" id="WP_379951860.1">
    <property type="nucleotide sequence ID" value="NZ_JBHMAF010000196.1"/>
</dbReference>
<feature type="transmembrane region" description="Helical" evidence="1">
    <location>
        <begin position="12"/>
        <end position="34"/>
    </location>
</feature>
<dbReference type="EMBL" id="JBHMAF010000196">
    <property type="protein sequence ID" value="MFB9761728.1"/>
    <property type="molecule type" value="Genomic_DNA"/>
</dbReference>
<dbReference type="Proteomes" id="UP001589609">
    <property type="component" value="Unassembled WGS sequence"/>
</dbReference>
<keyword evidence="1" id="KW-1133">Transmembrane helix</keyword>
<feature type="transmembrane region" description="Helical" evidence="1">
    <location>
        <begin position="67"/>
        <end position="88"/>
    </location>
</feature>
<evidence type="ECO:0000256" key="1">
    <source>
        <dbReference type="SAM" id="Phobius"/>
    </source>
</evidence>
<evidence type="ECO:0000313" key="2">
    <source>
        <dbReference type="EMBL" id="MFB9761728.1"/>
    </source>
</evidence>
<evidence type="ECO:0000313" key="3">
    <source>
        <dbReference type="Proteomes" id="UP001589609"/>
    </source>
</evidence>
<keyword evidence="1" id="KW-0472">Membrane</keyword>
<reference evidence="2 3" key="1">
    <citation type="submission" date="2024-09" db="EMBL/GenBank/DDBJ databases">
        <authorList>
            <person name="Sun Q."/>
            <person name="Mori K."/>
        </authorList>
    </citation>
    <scope>NUCLEOTIDE SEQUENCE [LARGE SCALE GENOMIC DNA]</scope>
    <source>
        <strain evidence="2 3">JCM 11201</strain>
    </source>
</reference>
<sequence length="220" mass="24822">MNQTGSISRKEIIRGIVITLLINGAVPFVVYEVLRSHMSSIAALSIATVIPLIDNLFSFIKRRKMDVFAVFMLVSFLLGIIMMCIGGSERLLLIRESFVTGILGIIFLVSLLFPRPLIFYFAIRFTVGNDPDKTSAFADNWQYAYFRFVLRLMTVVWGLALLGESAVRSILVFKLSVTQFLAVSNFVMYGFVGVAIVFTVIYRKHSQKKFKEIISNKTHG</sequence>
<gene>
    <name evidence="2" type="ORF">ACFFMS_26200</name>
</gene>
<name>A0ABV5WMQ9_9BACI</name>
<accession>A0ABV5WMQ9</accession>